<sequence>MTLAGKITNEIGVHATAEKWFNLFAKQLHNVQNLAERVHGTKLHRGEDWHHPESIKHWTYVIEGKVTTCLESIESVDEANKTITYKLFDGGIDQQFKVFKFIFQAIDKNSGGAILKWTIEYERVSEEVDPPYGYVDISLIIMTLAGKITIEIGVHATAETWFNLFSTQLHHVQNLSDRIHGTKLHHGEDWHHPESIKHWTFVIDGKVTTCHESIESVDEANKTITFKLFNGDIDHQFKLFRFIFQAIDKNSGGAILKWTIEYERVSEEIDPPYGYVEYLDKCTRDGDAHLLKA</sequence>
<feature type="domain" description="Bet v I/Major latex protein" evidence="2">
    <location>
        <begin position="143"/>
        <end position="293"/>
    </location>
</feature>
<dbReference type="CDD" id="cd07816">
    <property type="entry name" value="Bet_v1-like"/>
    <property type="match status" value="1"/>
</dbReference>
<dbReference type="SUPFAM" id="SSF55961">
    <property type="entry name" value="Bet v1-like"/>
    <property type="match status" value="2"/>
</dbReference>
<proteinExistence type="inferred from homology"/>
<dbReference type="PANTHER" id="PTHR31338:SF16">
    <property type="entry name" value="POLYKETIDE CYCLASE_DEHYDRASE AND LIPID TRANSPORT SUPERFAMILY PROTEIN"/>
    <property type="match status" value="1"/>
</dbReference>
<dbReference type="SMART" id="SM01037">
    <property type="entry name" value="Bet_v_1"/>
    <property type="match status" value="2"/>
</dbReference>
<protein>
    <recommendedName>
        <fullName evidence="2">Bet v I/Major latex protein domain-containing protein</fullName>
    </recommendedName>
</protein>
<evidence type="ECO:0000256" key="1">
    <source>
        <dbReference type="ARBA" id="ARBA00038242"/>
    </source>
</evidence>
<evidence type="ECO:0000313" key="4">
    <source>
        <dbReference type="Proteomes" id="UP000501690"/>
    </source>
</evidence>
<dbReference type="AlphaFoldDB" id="A0A4D6LBL5"/>
<dbReference type="Proteomes" id="UP000501690">
    <property type="component" value="Linkage Group LG3"/>
</dbReference>
<dbReference type="PANTHER" id="PTHR31338">
    <property type="entry name" value="POLYKETIDE CYCLASE/DEHYDRASE AND LIPID TRANSPORT SUPERFAMILY PROTEIN"/>
    <property type="match status" value="1"/>
</dbReference>
<evidence type="ECO:0000313" key="3">
    <source>
        <dbReference type="EMBL" id="QCD85883.1"/>
    </source>
</evidence>
<dbReference type="Gene3D" id="3.30.530.20">
    <property type="match status" value="2"/>
</dbReference>
<dbReference type="Pfam" id="PF00407">
    <property type="entry name" value="Bet_v_1"/>
    <property type="match status" value="2"/>
</dbReference>
<accession>A0A4D6LBL5</accession>
<comment type="similarity">
    <text evidence="1">Belongs to the MLP family.</text>
</comment>
<keyword evidence="4" id="KW-1185">Reference proteome</keyword>
<dbReference type="GO" id="GO:0006952">
    <property type="term" value="P:defense response"/>
    <property type="evidence" value="ECO:0007669"/>
    <property type="project" value="InterPro"/>
</dbReference>
<dbReference type="EMBL" id="CP039347">
    <property type="protein sequence ID" value="QCD85883.1"/>
    <property type="molecule type" value="Genomic_DNA"/>
</dbReference>
<reference evidence="3 4" key="1">
    <citation type="submission" date="2019-04" db="EMBL/GenBank/DDBJ databases">
        <title>An improved genome assembly and genetic linkage map for asparagus bean, Vigna unguiculata ssp. sesquipedialis.</title>
        <authorList>
            <person name="Xia Q."/>
            <person name="Zhang R."/>
            <person name="Dong Y."/>
        </authorList>
    </citation>
    <scope>NUCLEOTIDE SEQUENCE [LARGE SCALE GENOMIC DNA]</scope>
    <source>
        <tissue evidence="3">Leaf</tissue>
    </source>
</reference>
<evidence type="ECO:0000259" key="2">
    <source>
        <dbReference type="SMART" id="SM01037"/>
    </source>
</evidence>
<feature type="domain" description="Bet v I/Major latex protein" evidence="2">
    <location>
        <begin position="2"/>
        <end position="142"/>
    </location>
</feature>
<gene>
    <name evidence="3" type="ORF">DEO72_LG3g404</name>
</gene>
<dbReference type="InterPro" id="IPR052006">
    <property type="entry name" value="MLP-like"/>
</dbReference>
<organism evidence="3 4">
    <name type="scientific">Vigna unguiculata</name>
    <name type="common">Cowpea</name>
    <dbReference type="NCBI Taxonomy" id="3917"/>
    <lineage>
        <taxon>Eukaryota</taxon>
        <taxon>Viridiplantae</taxon>
        <taxon>Streptophyta</taxon>
        <taxon>Embryophyta</taxon>
        <taxon>Tracheophyta</taxon>
        <taxon>Spermatophyta</taxon>
        <taxon>Magnoliopsida</taxon>
        <taxon>eudicotyledons</taxon>
        <taxon>Gunneridae</taxon>
        <taxon>Pentapetalae</taxon>
        <taxon>rosids</taxon>
        <taxon>fabids</taxon>
        <taxon>Fabales</taxon>
        <taxon>Fabaceae</taxon>
        <taxon>Papilionoideae</taxon>
        <taxon>50 kb inversion clade</taxon>
        <taxon>NPAAA clade</taxon>
        <taxon>indigoferoid/millettioid clade</taxon>
        <taxon>Phaseoleae</taxon>
        <taxon>Vigna</taxon>
    </lineage>
</organism>
<dbReference type="InterPro" id="IPR023393">
    <property type="entry name" value="START-like_dom_sf"/>
</dbReference>
<dbReference type="InterPro" id="IPR000916">
    <property type="entry name" value="Bet_v_I/MLP"/>
</dbReference>
<name>A0A4D6LBL5_VIGUN</name>